<feature type="domain" description="Replication-associated protein G2P C-terminal" evidence="1">
    <location>
        <begin position="284"/>
        <end position="366"/>
    </location>
</feature>
<organism evidence="2">
    <name type="scientific">viral metagenome</name>
    <dbReference type="NCBI Taxonomy" id="1070528"/>
    <lineage>
        <taxon>unclassified sequences</taxon>
        <taxon>metagenomes</taxon>
        <taxon>organismal metagenomes</taxon>
    </lineage>
</organism>
<evidence type="ECO:0000313" key="3">
    <source>
        <dbReference type="EMBL" id="QJA72183.1"/>
    </source>
</evidence>
<dbReference type="EMBL" id="MT141931">
    <property type="protein sequence ID" value="QJA72183.1"/>
    <property type="molecule type" value="Genomic_DNA"/>
</dbReference>
<dbReference type="Pfam" id="PF05155">
    <property type="entry name" value="G2P_X_C"/>
    <property type="match status" value="1"/>
</dbReference>
<gene>
    <name evidence="3" type="ORF">MM415A02862_0007</name>
    <name evidence="2" type="ORF">MM415B03485_0007</name>
</gene>
<dbReference type="EMBL" id="MT142959">
    <property type="protein sequence ID" value="QJA43282.1"/>
    <property type="molecule type" value="Genomic_DNA"/>
</dbReference>
<dbReference type="GO" id="GO:0006260">
    <property type="term" value="P:DNA replication"/>
    <property type="evidence" value="ECO:0007669"/>
    <property type="project" value="InterPro"/>
</dbReference>
<evidence type="ECO:0000313" key="2">
    <source>
        <dbReference type="EMBL" id="QJA43282.1"/>
    </source>
</evidence>
<sequence>MFIDWLTMYQDFEEKLPSISGERFFVQNTVTGEILRDRQCPITHPGSYSTSIIIKISANRLEVSGNPSRYDRLDNFEGFRTLQDCVDVYNTILTSLRLPNFSKCSRVWRGKADNKGKFPLISDGACIKEIHLTSNQSNGEGMAVTVIRALSTVRYGNSIPHLFTDNNSVTWQSKLGNQRLLRPIVYNKGAELDLHLVPKMRREFGEDSTEYKYAKNLSRYCHENGITRHELNLKPEWLARQNCKFWGLFDESKFNSVHEDFLAMQNKLQINHLKVENVSDQLIRLGICSSKQASNATALYYMQWMNGHQFDLAKSQVKVHRARLRQIGVEIANPCDLTKFASIHVINSREVVSTPAIAPDWYRHPKRLNGLKLVA</sequence>
<protein>
    <submittedName>
        <fullName evidence="2">Putative replication-associated protein</fullName>
    </submittedName>
</protein>
<name>A0A6H1Z746_9ZZZZ</name>
<accession>A0A6H1Z746</accession>
<evidence type="ECO:0000259" key="1">
    <source>
        <dbReference type="Pfam" id="PF05155"/>
    </source>
</evidence>
<reference evidence="2" key="1">
    <citation type="submission" date="2020-03" db="EMBL/GenBank/DDBJ databases">
        <title>The deep terrestrial virosphere.</title>
        <authorList>
            <person name="Holmfeldt K."/>
            <person name="Nilsson E."/>
            <person name="Simone D."/>
            <person name="Lopez-Fernandez M."/>
            <person name="Wu X."/>
            <person name="de Brujin I."/>
            <person name="Lundin D."/>
            <person name="Andersson A."/>
            <person name="Bertilsson S."/>
            <person name="Dopson M."/>
        </authorList>
    </citation>
    <scope>NUCLEOTIDE SEQUENCE</scope>
    <source>
        <strain evidence="3">MM415A02862</strain>
        <strain evidence="2">MM415B03485</strain>
    </source>
</reference>
<dbReference type="AlphaFoldDB" id="A0A6H1Z746"/>
<proteinExistence type="predicted"/>
<dbReference type="InterPro" id="IPR022688">
    <property type="entry name" value="G2P_C"/>
</dbReference>